<dbReference type="AlphaFoldDB" id="A0A1Y2CR66"/>
<evidence type="ECO:0000313" key="2">
    <source>
        <dbReference type="EMBL" id="ORY48845.1"/>
    </source>
</evidence>
<feature type="transmembrane region" description="Helical" evidence="1">
    <location>
        <begin position="9"/>
        <end position="31"/>
    </location>
</feature>
<accession>A0A1Y2CR66</accession>
<dbReference type="OrthoDB" id="2157774at2759"/>
<dbReference type="EMBL" id="MCGO01000010">
    <property type="protein sequence ID" value="ORY48845.1"/>
    <property type="molecule type" value="Genomic_DNA"/>
</dbReference>
<gene>
    <name evidence="2" type="ORF">BCR33DRAFT_713961</name>
</gene>
<name>A0A1Y2CR66_9FUNG</name>
<sequence>MFALTFQSFTISSCFLFMVQYANVYLCFWSIGSVLSLWQVIGEILRVIYIISFISMPEAIKSMHGLFAILFAIIMAFMLFSGGYAQVWSHLARCPISETWRLLSFQRMGCTRLAPFYIWIPGIFHFAASIHPHDSVVCEYSVCNIHDISWGTKGLDEASSHNHVTTSVDKTGQHTAVVDLPSPNDDADAYYLRELEKLKHLSVMLKKNIYQMKRKTDRYEKSYDGE</sequence>
<evidence type="ECO:0000256" key="1">
    <source>
        <dbReference type="SAM" id="Phobius"/>
    </source>
</evidence>
<dbReference type="Proteomes" id="UP000193642">
    <property type="component" value="Unassembled WGS sequence"/>
</dbReference>
<dbReference type="STRING" id="329046.A0A1Y2CR66"/>
<organism evidence="2 3">
    <name type="scientific">Rhizoclosmatium globosum</name>
    <dbReference type="NCBI Taxonomy" id="329046"/>
    <lineage>
        <taxon>Eukaryota</taxon>
        <taxon>Fungi</taxon>
        <taxon>Fungi incertae sedis</taxon>
        <taxon>Chytridiomycota</taxon>
        <taxon>Chytridiomycota incertae sedis</taxon>
        <taxon>Chytridiomycetes</taxon>
        <taxon>Chytridiales</taxon>
        <taxon>Chytriomycetaceae</taxon>
        <taxon>Rhizoclosmatium</taxon>
    </lineage>
</organism>
<reference evidence="2 3" key="1">
    <citation type="submission" date="2016-07" db="EMBL/GenBank/DDBJ databases">
        <title>Pervasive Adenine N6-methylation of Active Genes in Fungi.</title>
        <authorList>
            <consortium name="DOE Joint Genome Institute"/>
            <person name="Mondo S.J."/>
            <person name="Dannebaum R.O."/>
            <person name="Kuo R.C."/>
            <person name="Labutti K."/>
            <person name="Haridas S."/>
            <person name="Kuo A."/>
            <person name="Salamov A."/>
            <person name="Ahrendt S.R."/>
            <person name="Lipzen A."/>
            <person name="Sullivan W."/>
            <person name="Andreopoulos W.B."/>
            <person name="Clum A."/>
            <person name="Lindquist E."/>
            <person name="Daum C."/>
            <person name="Ramamoorthy G.K."/>
            <person name="Gryganskyi A."/>
            <person name="Culley D."/>
            <person name="Magnuson J.K."/>
            <person name="James T.Y."/>
            <person name="O'Malley M.A."/>
            <person name="Stajich J.E."/>
            <person name="Spatafora J.W."/>
            <person name="Visel A."/>
            <person name="Grigoriev I.V."/>
        </authorList>
    </citation>
    <scope>NUCLEOTIDE SEQUENCE [LARGE SCALE GENOMIC DNA]</scope>
    <source>
        <strain evidence="2 3">JEL800</strain>
    </source>
</reference>
<comment type="caution">
    <text evidence="2">The sequence shown here is derived from an EMBL/GenBank/DDBJ whole genome shotgun (WGS) entry which is preliminary data.</text>
</comment>
<proteinExistence type="predicted"/>
<keyword evidence="3" id="KW-1185">Reference proteome</keyword>
<feature type="transmembrane region" description="Helical" evidence="1">
    <location>
        <begin position="66"/>
        <end position="88"/>
    </location>
</feature>
<feature type="transmembrane region" description="Helical" evidence="1">
    <location>
        <begin position="37"/>
        <end position="54"/>
    </location>
</feature>
<protein>
    <submittedName>
        <fullName evidence="2">Uncharacterized protein</fullName>
    </submittedName>
</protein>
<evidence type="ECO:0000313" key="3">
    <source>
        <dbReference type="Proteomes" id="UP000193642"/>
    </source>
</evidence>
<keyword evidence="1" id="KW-0472">Membrane</keyword>
<keyword evidence="1" id="KW-1133">Transmembrane helix</keyword>
<keyword evidence="1" id="KW-0812">Transmembrane</keyword>